<gene>
    <name evidence="2" type="ORF">CathTA2_0149</name>
    <name evidence="3" type="ORF">HUR95_01050</name>
</gene>
<keyword evidence="1" id="KW-0812">Transmembrane</keyword>
<dbReference type="Proteomes" id="UP000010716">
    <property type="component" value="Unassembled WGS sequence"/>
</dbReference>
<evidence type="ECO:0000256" key="1">
    <source>
        <dbReference type="SAM" id="Phobius"/>
    </source>
</evidence>
<feature type="transmembrane region" description="Helical" evidence="1">
    <location>
        <begin position="56"/>
        <end position="78"/>
    </location>
</feature>
<dbReference type="EMBL" id="AFCE01000006">
    <property type="protein sequence ID" value="EGL84294.1"/>
    <property type="molecule type" value="Genomic_DNA"/>
</dbReference>
<organism evidence="2 4">
    <name type="scientific">Caldalkalibacillus thermarum (strain TA2.A1)</name>
    <dbReference type="NCBI Taxonomy" id="986075"/>
    <lineage>
        <taxon>Bacteria</taxon>
        <taxon>Bacillati</taxon>
        <taxon>Bacillota</taxon>
        <taxon>Bacilli</taxon>
        <taxon>Bacillales</taxon>
        <taxon>Bacillaceae</taxon>
        <taxon>Caldalkalibacillus</taxon>
    </lineage>
</organism>
<reference evidence="3" key="3">
    <citation type="submission" date="2021-08" db="EMBL/GenBank/DDBJ databases">
        <authorList>
            <person name="de Jong S."/>
            <person name="van den Broek M."/>
            <person name="Merkel A."/>
            <person name="de la Torre Cortes P."/>
            <person name="Kalamorz F."/>
            <person name="Cook G."/>
            <person name="van Loosdrecht M."/>
            <person name="McMillan D."/>
        </authorList>
    </citation>
    <scope>NUCLEOTIDE SEQUENCE</scope>
    <source>
        <strain evidence="3">TA2.A1</strain>
    </source>
</reference>
<reference evidence="3 5" key="2">
    <citation type="journal article" date="2020" name="Extremophiles">
        <title>Genomic analysis of Caldalkalibacillus thermarum TA2.A1 reveals aerobic alkaliphilic metabolism and evolutionary hallmarks linking alkaliphilic bacteria and plant life.</title>
        <authorList>
            <person name="de Jong S.I."/>
            <person name="van den Broek M.A."/>
            <person name="Merkel A.Y."/>
            <person name="de la Torre Cortes P."/>
            <person name="Kalamorz F."/>
            <person name="Cook G.M."/>
            <person name="van Loosdrecht M.C.M."/>
            <person name="McMillan D.G.G."/>
        </authorList>
    </citation>
    <scope>NUCLEOTIDE SEQUENCE [LARGE SCALE GENOMIC DNA]</scope>
    <source>
        <strain evidence="3 5">TA2.A1</strain>
    </source>
</reference>
<keyword evidence="5" id="KW-1185">Reference proteome</keyword>
<dbReference type="Proteomes" id="UP000825179">
    <property type="component" value="Chromosome"/>
</dbReference>
<keyword evidence="1" id="KW-1133">Transmembrane helix</keyword>
<proteinExistence type="predicted"/>
<protein>
    <recommendedName>
        <fullName evidence="6">Yip1 domain-containing protein</fullName>
    </recommendedName>
</protein>
<evidence type="ECO:0000313" key="3">
    <source>
        <dbReference type="EMBL" id="QZT34057.1"/>
    </source>
</evidence>
<sequence length="252" mass="27020">MKPGYEPQPERLPAEANGLHPEREGEEQAASFWAWLTVLYAPGDTMAHALSRFNLLLQWSVLALAAGVIGGLTAYAAYARGLLFEQWGEFLASGELALGSAFLPAFVLLSGLGQAAGMAVSVLVPTLILFSFLRLGGEMVSFDRVLGIMILSFTPVLIGQVVNLLLLDYGTLLVAKTSAAYALLGMVEHPFMLALLSSVDVFDLWRYALVGLGLSRVARIPLASGMGLAMGYWAVSVIVLSLLAFIGESRLW</sequence>
<dbReference type="KEGG" id="cthu:HUR95_01050"/>
<evidence type="ECO:0000313" key="5">
    <source>
        <dbReference type="Proteomes" id="UP000825179"/>
    </source>
</evidence>
<reference evidence="2 4" key="1">
    <citation type="journal article" date="2011" name="J. Bacteriol.">
        <title>Draft genome sequence of the thermoalkaliphilic Caldalkalibacillus thermarum strain TA2.A1.</title>
        <authorList>
            <person name="Kalamorz F."/>
            <person name="Keis S."/>
            <person name="McMillan D.G."/>
            <person name="Olsson K."/>
            <person name="Stanton J.A."/>
            <person name="Stockwell P."/>
            <person name="Black M.A."/>
            <person name="Klingeman D.M."/>
            <person name="Land M.L."/>
            <person name="Han C.S."/>
            <person name="Martin S.L."/>
            <person name="Becher S.A."/>
            <person name="Peddie C.J."/>
            <person name="Morgan H.W."/>
            <person name="Matthies D."/>
            <person name="Preiss L."/>
            <person name="Meier T."/>
            <person name="Brown S.D."/>
            <person name="Cook G.M."/>
        </authorList>
    </citation>
    <scope>NUCLEOTIDE SEQUENCE [LARGE SCALE GENOMIC DNA]</scope>
    <source>
        <strain evidence="2 4">TA2.A1</strain>
    </source>
</reference>
<feature type="transmembrane region" description="Helical" evidence="1">
    <location>
        <begin position="145"/>
        <end position="167"/>
    </location>
</feature>
<evidence type="ECO:0000313" key="2">
    <source>
        <dbReference type="EMBL" id="EGL84294.1"/>
    </source>
</evidence>
<evidence type="ECO:0008006" key="6">
    <source>
        <dbReference type="Google" id="ProtNLM"/>
    </source>
</evidence>
<feature type="transmembrane region" description="Helical" evidence="1">
    <location>
        <begin position="222"/>
        <end position="246"/>
    </location>
</feature>
<keyword evidence="1" id="KW-0472">Membrane</keyword>
<name>F5L2Y8_CALTT</name>
<dbReference type="RefSeq" id="WP_007502033.1">
    <property type="nucleotide sequence ID" value="NZ_AFCE01000006.1"/>
</dbReference>
<feature type="transmembrane region" description="Helical" evidence="1">
    <location>
        <begin position="179"/>
        <end position="202"/>
    </location>
</feature>
<dbReference type="EMBL" id="CP082237">
    <property type="protein sequence ID" value="QZT34057.1"/>
    <property type="molecule type" value="Genomic_DNA"/>
</dbReference>
<evidence type="ECO:0000313" key="4">
    <source>
        <dbReference type="Proteomes" id="UP000010716"/>
    </source>
</evidence>
<accession>F5L2Y8</accession>
<feature type="transmembrane region" description="Helical" evidence="1">
    <location>
        <begin position="90"/>
        <end position="109"/>
    </location>
</feature>
<dbReference type="AlphaFoldDB" id="F5L2Y8"/>
<feature type="transmembrane region" description="Helical" evidence="1">
    <location>
        <begin position="115"/>
        <end position="133"/>
    </location>
</feature>